<dbReference type="GeneID" id="86865907"/>
<dbReference type="AlphaFoldDB" id="A0A0V9UGZ7"/>
<proteinExistence type="predicted"/>
<dbReference type="PATRIC" id="fig|1441730.3.peg.4029"/>
<reference evidence="1 2" key="2">
    <citation type="journal article" date="2016" name="Genome Announc.">
        <title>Draft Genome Sequence of a Versatile Hydrocarbon-Degrading Bacterium, Rhodococcus pyridinivorans Strain KG-16, Collected from Oil Fields in India.</title>
        <authorList>
            <person name="Aggarwal R.K."/>
            <person name="Dawar C."/>
            <person name="Phanindranath R."/>
            <person name="Mutnuri L."/>
            <person name="Dayal A.M."/>
        </authorList>
    </citation>
    <scope>NUCLEOTIDE SEQUENCE [LARGE SCALE GENOMIC DNA]</scope>
    <source>
        <strain evidence="1 2">KG-16</strain>
    </source>
</reference>
<sequence length="269" mass="27074">MSSPSLTLTVWAGSWLSGHASPDDVIDALHEWAPMHLVGAHDAATASAADLPDKGVADGAALLLTLIRRVDTAAGAGLHLVLPAPGDVRALPAGTAFASAALAAGEGVVVGAPGAPGLGLVPVIEGPDVLRWNVFTLSAVPEIAVDGGLGAAEFAIREAVRDAASALSGIPTVGTDGRRTDPRTEIAEEVAELARHRYPPSLPARAVRVLDTADQVAAILTVAGRGGGLRAGSVSAATGREGALQPLWAAVREARTGAVAAALRAEHHY</sequence>
<protein>
    <submittedName>
        <fullName evidence="1">Uncharacterized protein</fullName>
    </submittedName>
</protein>
<dbReference type="Proteomes" id="UP000053060">
    <property type="component" value="Unassembled WGS sequence"/>
</dbReference>
<comment type="caution">
    <text evidence="1">The sequence shown here is derived from an EMBL/GenBank/DDBJ whole genome shotgun (WGS) entry which is preliminary data.</text>
</comment>
<dbReference type="RefSeq" id="WP_060653274.1">
    <property type="nucleotide sequence ID" value="NZ_AZXY01000010.1"/>
</dbReference>
<evidence type="ECO:0000313" key="1">
    <source>
        <dbReference type="EMBL" id="KSZ57254.1"/>
    </source>
</evidence>
<name>A0A0V9UGZ7_9NOCA</name>
<evidence type="ECO:0000313" key="2">
    <source>
        <dbReference type="Proteomes" id="UP000053060"/>
    </source>
</evidence>
<dbReference type="EMBL" id="AZXY01000010">
    <property type="protein sequence ID" value="KSZ57254.1"/>
    <property type="molecule type" value="Genomic_DNA"/>
</dbReference>
<accession>A0A0V9UGZ7</accession>
<organism evidence="1 2">
    <name type="scientific">Rhodococcus pyridinivorans KG-16</name>
    <dbReference type="NCBI Taxonomy" id="1441730"/>
    <lineage>
        <taxon>Bacteria</taxon>
        <taxon>Bacillati</taxon>
        <taxon>Actinomycetota</taxon>
        <taxon>Actinomycetes</taxon>
        <taxon>Mycobacteriales</taxon>
        <taxon>Nocardiaceae</taxon>
        <taxon>Rhodococcus</taxon>
    </lineage>
</organism>
<gene>
    <name evidence="1" type="ORF">Z045_19290</name>
</gene>
<reference evidence="2" key="1">
    <citation type="submission" date="2015-01" db="EMBL/GenBank/DDBJ databases">
        <title>Draft genome sequence of Rhodococcus pyridinivorans strain KG-16, a hydrocarbon-degrading bacterium.</title>
        <authorList>
            <person name="Aggarwal R.K."/>
            <person name="Dawar C."/>
        </authorList>
    </citation>
    <scope>NUCLEOTIDE SEQUENCE [LARGE SCALE GENOMIC DNA]</scope>
    <source>
        <strain evidence="2">KG-16</strain>
    </source>
</reference>